<keyword evidence="1" id="KW-0812">Transmembrane</keyword>
<dbReference type="AlphaFoldDB" id="A0A238FRZ8"/>
<name>A0A238FRZ8_9BASI</name>
<feature type="transmembrane region" description="Helical" evidence="1">
    <location>
        <begin position="126"/>
        <end position="152"/>
    </location>
</feature>
<dbReference type="Proteomes" id="UP000198372">
    <property type="component" value="Unassembled WGS sequence"/>
</dbReference>
<feature type="transmembrane region" description="Helical" evidence="1">
    <location>
        <begin position="92"/>
        <end position="114"/>
    </location>
</feature>
<dbReference type="PANTHER" id="PTHR40465:SF1">
    <property type="entry name" value="DUF6534 DOMAIN-CONTAINING PROTEIN"/>
    <property type="match status" value="1"/>
</dbReference>
<dbReference type="OrthoDB" id="3155837at2759"/>
<dbReference type="EMBL" id="FMSP01000019">
    <property type="protein sequence ID" value="SCV73998.1"/>
    <property type="molecule type" value="Genomic_DNA"/>
</dbReference>
<feature type="transmembrane region" description="Helical" evidence="1">
    <location>
        <begin position="212"/>
        <end position="231"/>
    </location>
</feature>
<reference evidence="3" key="1">
    <citation type="submission" date="2016-09" db="EMBL/GenBank/DDBJ databases">
        <authorList>
            <person name="Jeantristanb JTB J.-T."/>
            <person name="Ricardo R."/>
        </authorList>
    </citation>
    <scope>NUCLEOTIDE SEQUENCE [LARGE SCALE GENOMIC DNA]</scope>
</reference>
<dbReference type="STRING" id="269621.A0A238FRZ8"/>
<proteinExistence type="predicted"/>
<evidence type="ECO:0000313" key="2">
    <source>
        <dbReference type="EMBL" id="SCV73998.1"/>
    </source>
</evidence>
<dbReference type="PANTHER" id="PTHR40465">
    <property type="entry name" value="CHROMOSOME 1, WHOLE GENOME SHOTGUN SEQUENCE"/>
    <property type="match status" value="1"/>
</dbReference>
<accession>A0A238FRZ8</accession>
<feature type="transmembrane region" description="Helical" evidence="1">
    <location>
        <begin position="172"/>
        <end position="191"/>
    </location>
</feature>
<evidence type="ECO:0000313" key="3">
    <source>
        <dbReference type="Proteomes" id="UP000198372"/>
    </source>
</evidence>
<organism evidence="2 3">
    <name type="scientific">Microbotryum intermedium</name>
    <dbReference type="NCBI Taxonomy" id="269621"/>
    <lineage>
        <taxon>Eukaryota</taxon>
        <taxon>Fungi</taxon>
        <taxon>Dikarya</taxon>
        <taxon>Basidiomycota</taxon>
        <taxon>Pucciniomycotina</taxon>
        <taxon>Microbotryomycetes</taxon>
        <taxon>Microbotryales</taxon>
        <taxon>Microbotryaceae</taxon>
        <taxon>Microbotryum</taxon>
    </lineage>
</organism>
<keyword evidence="1" id="KW-0472">Membrane</keyword>
<feature type="transmembrane region" description="Helical" evidence="1">
    <location>
        <begin position="54"/>
        <end position="77"/>
    </location>
</feature>
<protein>
    <submittedName>
        <fullName evidence="2">BQ2448_6428 protein</fullName>
    </submittedName>
</protein>
<keyword evidence="1" id="KW-1133">Transmembrane helix</keyword>
<gene>
    <name evidence="2" type="ORF">BQ2448_6428</name>
</gene>
<keyword evidence="3" id="KW-1185">Reference proteome</keyword>
<sequence>MASATSPPAFDLKQLELLFGPMILGVFCELWFLGIIVAQVCAYRSRYPGDPVHLKLLVATVSGGQLIKVCLNIKIIYKDFTFGQFKELGESVPWIVLVLPIIGQFPVLASQAYLCFRIWVVSGRKLVPTAIGVAVTMLQLSLNLAYVIRHIIIRRLGPQSGNQISRMMPPWAFSNAAADMYLSFTLAYYLLQTRKQSLSHRLDYILVRLASLAITTCLPPACISVVVALLELLETRILVWVFFGEILGSMYALCILHARKSSITATVIFDSKENLSEKSIYHHTSSVISRESLVQKASLCASARSSRYTPNTRLPSTLSVRFDATKASVGRRSERNIERSMTNA</sequence>
<feature type="transmembrane region" description="Helical" evidence="1">
    <location>
        <begin position="237"/>
        <end position="256"/>
    </location>
</feature>
<evidence type="ECO:0000256" key="1">
    <source>
        <dbReference type="SAM" id="Phobius"/>
    </source>
</evidence>
<feature type="transmembrane region" description="Helical" evidence="1">
    <location>
        <begin position="18"/>
        <end position="42"/>
    </location>
</feature>